<dbReference type="PANTHER" id="PTHR42949:SF3">
    <property type="entry name" value="ANAEROBIC GLYCEROL-3-PHOSPHATE DEHYDROGENASE SUBUNIT B"/>
    <property type="match status" value="1"/>
</dbReference>
<organism evidence="3 4">
    <name type="scientific">Serratia entomophila</name>
    <dbReference type="NCBI Taxonomy" id="42906"/>
    <lineage>
        <taxon>Bacteria</taxon>
        <taxon>Pseudomonadati</taxon>
        <taxon>Pseudomonadota</taxon>
        <taxon>Gammaproteobacteria</taxon>
        <taxon>Enterobacterales</taxon>
        <taxon>Yersiniaceae</taxon>
        <taxon>Serratia</taxon>
    </lineage>
</organism>
<dbReference type="PIRSF" id="PIRSF037495">
    <property type="entry name" value="Opine_OX_OoxA/HcnB"/>
    <property type="match status" value="1"/>
</dbReference>
<feature type="domain" description="FAD/NAD(P)-binding" evidence="2">
    <location>
        <begin position="7"/>
        <end position="294"/>
    </location>
</feature>
<dbReference type="InterPro" id="IPR051691">
    <property type="entry name" value="Metab_Enz_Cyan_OpOx_G3PDH"/>
</dbReference>
<dbReference type="RefSeq" id="WP_252961724.1">
    <property type="nucleotide sequence ID" value="NZ_CAMIPH010000004.1"/>
</dbReference>
<gene>
    <name evidence="3" type="ORF">KFQ06_08975</name>
</gene>
<dbReference type="Gene3D" id="3.50.50.60">
    <property type="entry name" value="FAD/NAD(P)-binding domain"/>
    <property type="match status" value="3"/>
</dbReference>
<evidence type="ECO:0000313" key="3">
    <source>
        <dbReference type="EMBL" id="USV02623.1"/>
    </source>
</evidence>
<dbReference type="InterPro" id="IPR041854">
    <property type="entry name" value="BFD-like_2Fe2S-bd_dom_sf"/>
</dbReference>
<dbReference type="Pfam" id="PF07992">
    <property type="entry name" value="Pyr_redox_2"/>
    <property type="match status" value="1"/>
</dbReference>
<sequence>MSDFHCEVLIVGAGPAGLAAACAAAESGLRIRVLDDNPRPGGQIWRDGPQVRLPALAREYRQRVEALPNVTLQSSCKVVALRKPGQLIYEDAAGCGTISYRQLILCCGARELLLPFPGWTLPGVTGAGGLQAQIKHGLQVAGERVAIAGSGPLLLAVADCVIRAGGEVVMVAEQAPLGRLAGFAGGLWRWPAKLRQSFSLFNRRYRASSHVLEAVGAQRLEAVRVIQNGRIKNIACERLACGFGLVANIELAMLLGCRIAGDAIAVDRQQKTSLPQVYAAGECTGVGGSELSLAEGAIAGYAATGNRERVAALLAQRDKWRLFAGSVARTFALGPQLAALATPETLLCRCEDVAMAQLTGQPNWSAAKLASRCGMGACQGKICATAARQLFGWPLPSPRVPLTPVRTETLASLGRAEAEGE</sequence>
<dbReference type="SUPFAM" id="SSF51905">
    <property type="entry name" value="FAD/NAD(P)-binding domain"/>
    <property type="match status" value="1"/>
</dbReference>
<dbReference type="InterPro" id="IPR017224">
    <property type="entry name" value="Opine_Oxase_asu/HCN_bsu"/>
</dbReference>
<dbReference type="InterPro" id="IPR036188">
    <property type="entry name" value="FAD/NAD-bd_sf"/>
</dbReference>
<evidence type="ECO:0000256" key="1">
    <source>
        <dbReference type="ARBA" id="ARBA00023002"/>
    </source>
</evidence>
<evidence type="ECO:0000259" key="2">
    <source>
        <dbReference type="Pfam" id="PF07992"/>
    </source>
</evidence>
<dbReference type="PRINTS" id="PR00469">
    <property type="entry name" value="PNDRDTASEII"/>
</dbReference>
<reference evidence="3" key="1">
    <citation type="journal article" date="2022" name="BMC Genomics">
        <title>Genome sequence of the entomopathogenic Serratia entomophila isolate 626 and characterisation of the species specific itaconate degradation pathway.</title>
        <authorList>
            <person name="Vaughan A.L."/>
            <person name="Altermann E."/>
            <person name="Glare T.R."/>
            <person name="Hurst M.R.H."/>
        </authorList>
    </citation>
    <scope>NUCLEOTIDE SEQUENCE</scope>
    <source>
        <strain evidence="3">626</strain>
    </source>
</reference>
<accession>A0ABY5CWS5</accession>
<dbReference type="PANTHER" id="PTHR42949">
    <property type="entry name" value="ANAEROBIC GLYCEROL-3-PHOSPHATE DEHYDROGENASE SUBUNIT B"/>
    <property type="match status" value="1"/>
</dbReference>
<name>A0ABY5CWS5_9GAMM</name>
<dbReference type="Proteomes" id="UP001056873">
    <property type="component" value="Chromosome"/>
</dbReference>
<dbReference type="EMBL" id="CP074347">
    <property type="protein sequence ID" value="USV02623.1"/>
    <property type="molecule type" value="Genomic_DNA"/>
</dbReference>
<protein>
    <submittedName>
        <fullName evidence="3">NAD(P)/FAD-dependent oxidoreductase</fullName>
    </submittedName>
</protein>
<keyword evidence="1" id="KW-0560">Oxidoreductase</keyword>
<dbReference type="Gene3D" id="1.10.10.1100">
    <property type="entry name" value="BFD-like [2Fe-2S]-binding domain"/>
    <property type="match status" value="1"/>
</dbReference>
<proteinExistence type="predicted"/>
<dbReference type="PRINTS" id="PR00368">
    <property type="entry name" value="FADPNR"/>
</dbReference>
<dbReference type="InterPro" id="IPR023753">
    <property type="entry name" value="FAD/NAD-binding_dom"/>
</dbReference>
<evidence type="ECO:0000313" key="4">
    <source>
        <dbReference type="Proteomes" id="UP001056873"/>
    </source>
</evidence>
<keyword evidence="4" id="KW-1185">Reference proteome</keyword>